<dbReference type="Proteomes" id="UP000280507">
    <property type="component" value="Unassembled WGS sequence"/>
</dbReference>
<dbReference type="EMBL" id="RIZG01000002">
    <property type="protein sequence ID" value="RNF52167.1"/>
    <property type="molecule type" value="Genomic_DNA"/>
</dbReference>
<accession>A0A3M8Q7W1</accession>
<sequence length="108" mass="12137">MSISHSPYVRCFWTGTLYLTNGVSMPIHCTHISTQMIEVEAPNGIQGSKLVKLELKAMHDGVPATIKVLCDPQSDIFNEHNNHYIKLTYHSISDKDRNLIKAFAEAHS</sequence>
<evidence type="ECO:0008006" key="3">
    <source>
        <dbReference type="Google" id="ProtNLM"/>
    </source>
</evidence>
<gene>
    <name evidence="1" type="ORF">EBI00_04485</name>
</gene>
<name>A0A3M8Q7W1_9GAMM</name>
<reference evidence="1 2" key="1">
    <citation type="journal article" date="2012" name="Int. J. Syst. Evol. Microbiol.">
        <title>Marinomonas hwangdonensis sp. nov., isolated from seawater.</title>
        <authorList>
            <person name="Jung Y.T."/>
            <person name="Oh T.K."/>
            <person name="Yoon J.H."/>
        </authorList>
    </citation>
    <scope>NUCLEOTIDE SEQUENCE [LARGE SCALE GENOMIC DNA]</scope>
    <source>
        <strain evidence="1 2">HDW-15</strain>
    </source>
</reference>
<dbReference type="RefSeq" id="WP_123094716.1">
    <property type="nucleotide sequence ID" value="NZ_RIZG01000002.1"/>
</dbReference>
<keyword evidence="2" id="KW-1185">Reference proteome</keyword>
<comment type="caution">
    <text evidence="1">The sequence shown here is derived from an EMBL/GenBank/DDBJ whole genome shotgun (WGS) entry which is preliminary data.</text>
</comment>
<evidence type="ECO:0000313" key="1">
    <source>
        <dbReference type="EMBL" id="RNF52167.1"/>
    </source>
</evidence>
<dbReference type="AlphaFoldDB" id="A0A3M8Q7W1"/>
<organism evidence="1 2">
    <name type="scientific">Marinomonas hwangdonensis</name>
    <dbReference type="NCBI Taxonomy" id="1053647"/>
    <lineage>
        <taxon>Bacteria</taxon>
        <taxon>Pseudomonadati</taxon>
        <taxon>Pseudomonadota</taxon>
        <taxon>Gammaproteobacteria</taxon>
        <taxon>Oceanospirillales</taxon>
        <taxon>Oceanospirillaceae</taxon>
        <taxon>Marinomonas</taxon>
    </lineage>
</organism>
<dbReference type="OrthoDB" id="6104900at2"/>
<proteinExistence type="predicted"/>
<evidence type="ECO:0000313" key="2">
    <source>
        <dbReference type="Proteomes" id="UP000280507"/>
    </source>
</evidence>
<protein>
    <recommendedName>
        <fullName evidence="3">PilZ domain-containing protein</fullName>
    </recommendedName>
</protein>